<organism evidence="4">
    <name type="scientific">uncultured Coleofasciculus sp</name>
    <dbReference type="NCBI Taxonomy" id="1267456"/>
    <lineage>
        <taxon>Bacteria</taxon>
        <taxon>Bacillati</taxon>
        <taxon>Cyanobacteriota</taxon>
        <taxon>Cyanophyceae</taxon>
        <taxon>Coleofasciculales</taxon>
        <taxon>Coleofasciculaceae</taxon>
        <taxon>Coleofasciculus</taxon>
        <taxon>environmental samples</taxon>
    </lineage>
</organism>
<feature type="compositionally biased region" description="Basic and acidic residues" evidence="2">
    <location>
        <begin position="16"/>
        <end position="25"/>
    </location>
</feature>
<dbReference type="Gene3D" id="1.10.260.40">
    <property type="entry name" value="lambda repressor-like DNA-binding domains"/>
    <property type="match status" value="1"/>
</dbReference>
<dbReference type="Pfam" id="PF01381">
    <property type="entry name" value="HTH_3"/>
    <property type="match status" value="1"/>
</dbReference>
<proteinExistence type="predicted"/>
<protein>
    <recommendedName>
        <fullName evidence="3">HTH cro/C1-type domain-containing protein</fullName>
    </recommendedName>
</protein>
<evidence type="ECO:0000259" key="3">
    <source>
        <dbReference type="PROSITE" id="PS50943"/>
    </source>
</evidence>
<dbReference type="CDD" id="cd00093">
    <property type="entry name" value="HTH_XRE"/>
    <property type="match status" value="1"/>
</dbReference>
<dbReference type="AlphaFoldDB" id="A0A6J4H7P4"/>
<evidence type="ECO:0000313" key="4">
    <source>
        <dbReference type="EMBL" id="CAA9215629.1"/>
    </source>
</evidence>
<reference evidence="4" key="1">
    <citation type="submission" date="2020-02" db="EMBL/GenBank/DDBJ databases">
        <authorList>
            <person name="Meier V. D."/>
        </authorList>
    </citation>
    <scope>NUCLEOTIDE SEQUENCE</scope>
    <source>
        <strain evidence="4">AVDCRST_MAG92</strain>
    </source>
</reference>
<dbReference type="GO" id="GO:0003677">
    <property type="term" value="F:DNA binding"/>
    <property type="evidence" value="ECO:0007669"/>
    <property type="project" value="UniProtKB-KW"/>
</dbReference>
<dbReference type="PROSITE" id="PS50943">
    <property type="entry name" value="HTH_CROC1"/>
    <property type="match status" value="1"/>
</dbReference>
<feature type="domain" description="HTH cro/C1-type" evidence="3">
    <location>
        <begin position="18"/>
        <end position="74"/>
    </location>
</feature>
<dbReference type="EMBL" id="CADCTM010000043">
    <property type="protein sequence ID" value="CAA9215629.1"/>
    <property type="molecule type" value="Genomic_DNA"/>
</dbReference>
<name>A0A6J4H7P4_9CYAN</name>
<dbReference type="SUPFAM" id="SSF47413">
    <property type="entry name" value="lambda repressor-like DNA-binding domains"/>
    <property type="match status" value="1"/>
</dbReference>
<gene>
    <name evidence="4" type="ORF">AVDCRST_MAG92-302</name>
</gene>
<dbReference type="PANTHER" id="PTHR46558:SF4">
    <property type="entry name" value="DNA-BIDING PHAGE PROTEIN"/>
    <property type="match status" value="1"/>
</dbReference>
<accession>A0A6J4H7P4</accession>
<dbReference type="InterPro" id="IPR001387">
    <property type="entry name" value="Cro/C1-type_HTH"/>
</dbReference>
<dbReference type="PANTHER" id="PTHR46558">
    <property type="entry name" value="TRACRIPTIONAL REGULATORY PROTEIN-RELATED-RELATED"/>
    <property type="match status" value="1"/>
</dbReference>
<dbReference type="InterPro" id="IPR010982">
    <property type="entry name" value="Lambda_DNA-bd_dom_sf"/>
</dbReference>
<feature type="region of interest" description="Disordered" evidence="2">
    <location>
        <begin position="1"/>
        <end position="31"/>
    </location>
</feature>
<sequence length="88" mass="9585">MGKRNKSSSSSEENESPLKKLREEAGLSQQELASSIGVGVTTVSRWERGVSEAMLTVPQMKALCKLLGKSIEELPDEFGTKKRSSEGE</sequence>
<dbReference type="SMART" id="SM00530">
    <property type="entry name" value="HTH_XRE"/>
    <property type="match status" value="1"/>
</dbReference>
<evidence type="ECO:0000256" key="1">
    <source>
        <dbReference type="ARBA" id="ARBA00023125"/>
    </source>
</evidence>
<evidence type="ECO:0000256" key="2">
    <source>
        <dbReference type="SAM" id="MobiDB-lite"/>
    </source>
</evidence>
<keyword evidence="1" id="KW-0238">DNA-binding</keyword>